<proteinExistence type="predicted"/>
<evidence type="ECO:0000313" key="1">
    <source>
        <dbReference type="EMBL" id="AFM13919.1"/>
    </source>
</evidence>
<protein>
    <submittedName>
        <fullName evidence="1">Uncharacterized protein</fullName>
    </submittedName>
</protein>
<reference evidence="1 2" key="1">
    <citation type="submission" date="2012-06" db="EMBL/GenBank/DDBJ databases">
        <title>The complete chromosome of genome of Turneriella parva DSM 21527.</title>
        <authorList>
            <consortium name="US DOE Joint Genome Institute (JGI-PGF)"/>
            <person name="Lucas S."/>
            <person name="Han J."/>
            <person name="Lapidus A."/>
            <person name="Bruce D."/>
            <person name="Goodwin L."/>
            <person name="Pitluck S."/>
            <person name="Peters L."/>
            <person name="Kyrpides N."/>
            <person name="Mavromatis K."/>
            <person name="Ivanova N."/>
            <person name="Mikhailova N."/>
            <person name="Chertkov O."/>
            <person name="Detter J.C."/>
            <person name="Tapia R."/>
            <person name="Han C."/>
            <person name="Land M."/>
            <person name="Hauser L."/>
            <person name="Markowitz V."/>
            <person name="Cheng J.-F."/>
            <person name="Hugenholtz P."/>
            <person name="Woyke T."/>
            <person name="Wu D."/>
            <person name="Gronow S."/>
            <person name="Wellnitz S."/>
            <person name="Brambilla E."/>
            <person name="Klenk H.-P."/>
            <person name="Eisen J.A."/>
        </authorList>
    </citation>
    <scope>NUCLEOTIDE SEQUENCE [LARGE SCALE GENOMIC DNA]</scope>
    <source>
        <strain evidence="2">ATCC BAA-1111 / DSM 21527 / NCTC 11395 / H</strain>
    </source>
</reference>
<organism evidence="1 2">
    <name type="scientific">Turneriella parva (strain ATCC BAA-1111 / DSM 21527 / NCTC 11395 / H)</name>
    <name type="common">Leptospira parva</name>
    <dbReference type="NCBI Taxonomy" id="869212"/>
    <lineage>
        <taxon>Bacteria</taxon>
        <taxon>Pseudomonadati</taxon>
        <taxon>Spirochaetota</taxon>
        <taxon>Spirochaetia</taxon>
        <taxon>Leptospirales</taxon>
        <taxon>Leptospiraceae</taxon>
        <taxon>Turneriella</taxon>
    </lineage>
</organism>
<dbReference type="KEGG" id="tpx:Turpa_3280"/>
<keyword evidence="2" id="KW-1185">Reference proteome</keyword>
<sequence length="145" mass="16634">MILPQTNRAAFMRPFVVLLALTLFSPIAAAKSQSLYEKFFGTGTHDDKLFKEIVAKLNLLPHYRFIEAYRSDTAWAFYSEKNRVVCWLKRYSDDEIANTIAEESTESRTPLFRYGNIVGFCLGGDIEHLAAQVRYILVGSGEWRE</sequence>
<name>I4B9G2_TURPD</name>
<evidence type="ECO:0000313" key="2">
    <source>
        <dbReference type="Proteomes" id="UP000006048"/>
    </source>
</evidence>
<dbReference type="HOGENOM" id="CLU_1786068_0_0_12"/>
<dbReference type="Proteomes" id="UP000006048">
    <property type="component" value="Chromosome"/>
</dbReference>
<accession>I4B9G2</accession>
<gene>
    <name evidence="1" type="ordered locus">Turpa_3280</name>
</gene>
<dbReference type="AlphaFoldDB" id="I4B9G2"/>
<dbReference type="EMBL" id="CP002959">
    <property type="protein sequence ID" value="AFM13919.1"/>
    <property type="molecule type" value="Genomic_DNA"/>
</dbReference>